<feature type="transmembrane region" description="Helical" evidence="2">
    <location>
        <begin position="97"/>
        <end position="120"/>
    </location>
</feature>
<keyword evidence="2" id="KW-0472">Membrane</keyword>
<name>A0A0W0FWX6_MONRR</name>
<dbReference type="EMBL" id="LATX01001551">
    <property type="protein sequence ID" value="KTB40758.1"/>
    <property type="molecule type" value="Genomic_DNA"/>
</dbReference>
<evidence type="ECO:0000256" key="1">
    <source>
        <dbReference type="SAM" id="MobiDB-lite"/>
    </source>
</evidence>
<accession>A0A0W0FWX6</accession>
<gene>
    <name evidence="3" type="ORF">WG66_6650</name>
</gene>
<evidence type="ECO:0000256" key="2">
    <source>
        <dbReference type="SAM" id="Phobius"/>
    </source>
</evidence>
<dbReference type="AlphaFoldDB" id="A0A0W0FWX6"/>
<feature type="region of interest" description="Disordered" evidence="1">
    <location>
        <begin position="1"/>
        <end position="31"/>
    </location>
</feature>
<protein>
    <submittedName>
        <fullName evidence="3">Uncharacterized protein</fullName>
    </submittedName>
</protein>
<evidence type="ECO:0000313" key="4">
    <source>
        <dbReference type="Proteomes" id="UP000054988"/>
    </source>
</evidence>
<keyword evidence="2" id="KW-1133">Transmembrane helix</keyword>
<organism evidence="3 4">
    <name type="scientific">Moniliophthora roreri</name>
    <name type="common">Frosty pod rot fungus</name>
    <name type="synonym">Monilia roreri</name>
    <dbReference type="NCBI Taxonomy" id="221103"/>
    <lineage>
        <taxon>Eukaryota</taxon>
        <taxon>Fungi</taxon>
        <taxon>Dikarya</taxon>
        <taxon>Basidiomycota</taxon>
        <taxon>Agaricomycotina</taxon>
        <taxon>Agaricomycetes</taxon>
        <taxon>Agaricomycetidae</taxon>
        <taxon>Agaricales</taxon>
        <taxon>Marasmiineae</taxon>
        <taxon>Marasmiaceae</taxon>
        <taxon>Moniliophthora</taxon>
    </lineage>
</organism>
<feature type="region of interest" description="Disordered" evidence="1">
    <location>
        <begin position="128"/>
        <end position="162"/>
    </location>
</feature>
<keyword evidence="2" id="KW-0812">Transmembrane</keyword>
<reference evidence="3 4" key="1">
    <citation type="submission" date="2015-12" db="EMBL/GenBank/DDBJ databases">
        <title>Draft genome sequence of Moniliophthora roreri, the causal agent of frosty pod rot of cacao.</title>
        <authorList>
            <person name="Aime M.C."/>
            <person name="Diaz-Valderrama J.R."/>
            <person name="Kijpornyongpan T."/>
            <person name="Phillips-Mora W."/>
        </authorList>
    </citation>
    <scope>NUCLEOTIDE SEQUENCE [LARGE SCALE GENOMIC DNA]</scope>
    <source>
        <strain evidence="3 4">MCA 2952</strain>
    </source>
</reference>
<sequence length="252" mass="26783">MSTTSPFTTSTTSTTSFSSSTSFPTNTPTSFATSTPTGTDFVTFITPSVFSGFENGTSFTSLVTVTLTATASSIPSSSSLSSGPVESSSERQSSSGVIVGAVIGGMVLGLLLAAGVWLCCRRRGRLSPLKADGEVNPDERINDFENIRGRPAPPRNRNSTVTVPASNNVRIMNWLGRMGSQRSSRRGSRSARSQTTEPPPEYKSVVTGSDTASMNGRDPFADPRTGSRTTTTLVEEQRQPDFMAYDIGHLKN</sequence>
<comment type="caution">
    <text evidence="3">The sequence shown here is derived from an EMBL/GenBank/DDBJ whole genome shotgun (WGS) entry which is preliminary data.</text>
</comment>
<evidence type="ECO:0000313" key="3">
    <source>
        <dbReference type="EMBL" id="KTB40758.1"/>
    </source>
</evidence>
<feature type="region of interest" description="Disordered" evidence="1">
    <location>
        <begin position="177"/>
        <end position="230"/>
    </location>
</feature>
<feature type="compositionally biased region" description="Basic and acidic residues" evidence="1">
    <location>
        <begin position="131"/>
        <end position="148"/>
    </location>
</feature>
<dbReference type="Proteomes" id="UP000054988">
    <property type="component" value="Unassembled WGS sequence"/>
</dbReference>
<proteinExistence type="predicted"/>
<feature type="region of interest" description="Disordered" evidence="1">
    <location>
        <begin position="73"/>
        <end position="93"/>
    </location>
</feature>